<dbReference type="RefSeq" id="XP_027611694.1">
    <property type="nucleotide sequence ID" value="XM_027755893.1"/>
</dbReference>
<organism evidence="2 3">
    <name type="scientific">Sparassis crispa</name>
    <dbReference type="NCBI Taxonomy" id="139825"/>
    <lineage>
        <taxon>Eukaryota</taxon>
        <taxon>Fungi</taxon>
        <taxon>Dikarya</taxon>
        <taxon>Basidiomycota</taxon>
        <taxon>Agaricomycotina</taxon>
        <taxon>Agaricomycetes</taxon>
        <taxon>Polyporales</taxon>
        <taxon>Sparassidaceae</taxon>
        <taxon>Sparassis</taxon>
    </lineage>
</organism>
<sequence length="322" mass="36114">MSDTPVVTEAWLPGFDGHQFYTRTYPAADSSAPRGVILFVHGFAEYTARYAHVHRIWAARGYTLFTYDQRGFGQTAVDLEHRSKGSAYGKTCLRDQLSDVQWWVQYLKGQYPDSPLFLMGHSMGGALSLAFATRVKAPPSPETVQMLSGIIASSPFLEQTTPVSRLLRWVGEKAAMVLPHMPFPAEVLPEHLSHDPVVNEAAANDPLLKQRGTLRGLADMLNLGEQLLWNDYKRWPKQIPLLILHGTDDKIASCKAVEEFYGKLDAEDKKISLYSDGYHELANEPDGVKEKFVDECIEWVEARLSRRLGEVPEASNIPVSRL</sequence>
<evidence type="ECO:0000313" key="2">
    <source>
        <dbReference type="EMBL" id="GBE80781.1"/>
    </source>
</evidence>
<dbReference type="STRING" id="139825.A0A401GF79"/>
<dbReference type="GeneID" id="38777698"/>
<proteinExistence type="predicted"/>
<dbReference type="FunCoup" id="A0A401GF79">
    <property type="interactions" value="140"/>
</dbReference>
<name>A0A401GF79_9APHY</name>
<dbReference type="InParanoid" id="A0A401GF79"/>
<dbReference type="PANTHER" id="PTHR11614">
    <property type="entry name" value="PHOSPHOLIPASE-RELATED"/>
    <property type="match status" value="1"/>
</dbReference>
<keyword evidence="3" id="KW-1185">Reference proteome</keyword>
<reference evidence="2 3" key="1">
    <citation type="journal article" date="2018" name="Sci. Rep.">
        <title>Genome sequence of the cauliflower mushroom Sparassis crispa (Hanabiratake) and its association with beneficial usage.</title>
        <authorList>
            <person name="Kiyama R."/>
            <person name="Furutani Y."/>
            <person name="Kawaguchi K."/>
            <person name="Nakanishi T."/>
        </authorList>
    </citation>
    <scope>NUCLEOTIDE SEQUENCE [LARGE SCALE GENOMIC DNA]</scope>
</reference>
<dbReference type="Gene3D" id="3.40.50.1820">
    <property type="entry name" value="alpha/beta hydrolase"/>
    <property type="match status" value="1"/>
</dbReference>
<dbReference type="AlphaFoldDB" id="A0A401GF79"/>
<gene>
    <name evidence="2" type="ORF">SCP_0305000</name>
</gene>
<dbReference type="InterPro" id="IPR029058">
    <property type="entry name" value="AB_hydrolase_fold"/>
</dbReference>
<accession>A0A401GF79</accession>
<feature type="domain" description="Serine aminopeptidase S33" evidence="1">
    <location>
        <begin position="32"/>
        <end position="286"/>
    </location>
</feature>
<dbReference type="Proteomes" id="UP000287166">
    <property type="component" value="Unassembled WGS sequence"/>
</dbReference>
<dbReference type="InterPro" id="IPR051044">
    <property type="entry name" value="MAG_DAG_Lipase"/>
</dbReference>
<comment type="caution">
    <text evidence="2">The sequence shown here is derived from an EMBL/GenBank/DDBJ whole genome shotgun (WGS) entry which is preliminary data.</text>
</comment>
<evidence type="ECO:0000259" key="1">
    <source>
        <dbReference type="Pfam" id="PF12146"/>
    </source>
</evidence>
<dbReference type="Pfam" id="PF12146">
    <property type="entry name" value="Hydrolase_4"/>
    <property type="match status" value="1"/>
</dbReference>
<dbReference type="InterPro" id="IPR022742">
    <property type="entry name" value="Hydrolase_4"/>
</dbReference>
<dbReference type="SUPFAM" id="SSF53474">
    <property type="entry name" value="alpha/beta-Hydrolases"/>
    <property type="match status" value="1"/>
</dbReference>
<protein>
    <submittedName>
        <fullName evidence="2">Monoglyceride</fullName>
    </submittedName>
</protein>
<dbReference type="EMBL" id="BFAD01000003">
    <property type="protein sequence ID" value="GBE80781.1"/>
    <property type="molecule type" value="Genomic_DNA"/>
</dbReference>
<dbReference type="OrthoDB" id="10249433at2759"/>
<evidence type="ECO:0000313" key="3">
    <source>
        <dbReference type="Proteomes" id="UP000287166"/>
    </source>
</evidence>